<name>A0A4C1TZ44_EUMVA</name>
<gene>
    <name evidence="1" type="ORF">EVAR_12376_1</name>
</gene>
<evidence type="ECO:0000313" key="1">
    <source>
        <dbReference type="EMBL" id="GBP19335.1"/>
    </source>
</evidence>
<comment type="caution">
    <text evidence="1">The sequence shown here is derived from an EMBL/GenBank/DDBJ whole genome shotgun (WGS) entry which is preliminary data.</text>
</comment>
<sequence>MLIFRKKSEQASIGWSLCNKPMKVYSTGGVVNALPFATNFAKEITIIEVVVSEEKNSLERVLKTYDILTLQPQSLITRQKSSSSGTRARYAVRSTGSPGKAIVLKSDRALSRVVSVYYICSSKSNQLYESNSDQLNRSGRRLRIFHTPFLASAVPEPAEDQEKLSVGTPTSWLTVTTVSGSHGEVVGRRSFRTGETRRWRTSAVRKNHDDHSLPPYRAPLNGYSQRPFSLRCSRAGYAALLKPEVFDVCADAYIAWMKLLHVANPTHVQSVTGKVLPRAIFELARQLVLYFRIPIDSDRCRCTLFSRLVTFCRAWAYNTAHWLTAVQGRLTVDTNDDIAIANTCNRPLNVHSEVHTVQSKKLCRREVSHANVTMV</sequence>
<proteinExistence type="predicted"/>
<protein>
    <submittedName>
        <fullName evidence="1">Uncharacterized protein</fullName>
    </submittedName>
</protein>
<keyword evidence="2" id="KW-1185">Reference proteome</keyword>
<dbReference type="Proteomes" id="UP000299102">
    <property type="component" value="Unassembled WGS sequence"/>
</dbReference>
<accession>A0A4C1TZ44</accession>
<evidence type="ECO:0000313" key="2">
    <source>
        <dbReference type="Proteomes" id="UP000299102"/>
    </source>
</evidence>
<organism evidence="1 2">
    <name type="scientific">Eumeta variegata</name>
    <name type="common">Bagworm moth</name>
    <name type="synonym">Eumeta japonica</name>
    <dbReference type="NCBI Taxonomy" id="151549"/>
    <lineage>
        <taxon>Eukaryota</taxon>
        <taxon>Metazoa</taxon>
        <taxon>Ecdysozoa</taxon>
        <taxon>Arthropoda</taxon>
        <taxon>Hexapoda</taxon>
        <taxon>Insecta</taxon>
        <taxon>Pterygota</taxon>
        <taxon>Neoptera</taxon>
        <taxon>Endopterygota</taxon>
        <taxon>Lepidoptera</taxon>
        <taxon>Glossata</taxon>
        <taxon>Ditrysia</taxon>
        <taxon>Tineoidea</taxon>
        <taxon>Psychidae</taxon>
        <taxon>Oiketicinae</taxon>
        <taxon>Eumeta</taxon>
    </lineage>
</organism>
<reference evidence="1 2" key="1">
    <citation type="journal article" date="2019" name="Commun. Biol.">
        <title>The bagworm genome reveals a unique fibroin gene that provides high tensile strength.</title>
        <authorList>
            <person name="Kono N."/>
            <person name="Nakamura H."/>
            <person name="Ohtoshi R."/>
            <person name="Tomita M."/>
            <person name="Numata K."/>
            <person name="Arakawa K."/>
        </authorList>
    </citation>
    <scope>NUCLEOTIDE SEQUENCE [LARGE SCALE GENOMIC DNA]</scope>
</reference>
<dbReference type="EMBL" id="BGZK01000107">
    <property type="protein sequence ID" value="GBP19335.1"/>
    <property type="molecule type" value="Genomic_DNA"/>
</dbReference>
<dbReference type="AlphaFoldDB" id="A0A4C1TZ44"/>